<feature type="non-terminal residue" evidence="1">
    <location>
        <position position="73"/>
    </location>
</feature>
<name>A0A8J9VS20_9NEOP</name>
<evidence type="ECO:0000313" key="2">
    <source>
        <dbReference type="Proteomes" id="UP000838878"/>
    </source>
</evidence>
<keyword evidence="2" id="KW-1185">Reference proteome</keyword>
<dbReference type="AlphaFoldDB" id="A0A8J9VS20"/>
<organism evidence="1 2">
    <name type="scientific">Brenthis ino</name>
    <name type="common">lesser marbled fritillary</name>
    <dbReference type="NCBI Taxonomy" id="405034"/>
    <lineage>
        <taxon>Eukaryota</taxon>
        <taxon>Metazoa</taxon>
        <taxon>Ecdysozoa</taxon>
        <taxon>Arthropoda</taxon>
        <taxon>Hexapoda</taxon>
        <taxon>Insecta</taxon>
        <taxon>Pterygota</taxon>
        <taxon>Neoptera</taxon>
        <taxon>Endopterygota</taxon>
        <taxon>Lepidoptera</taxon>
        <taxon>Glossata</taxon>
        <taxon>Ditrysia</taxon>
        <taxon>Papilionoidea</taxon>
        <taxon>Nymphalidae</taxon>
        <taxon>Heliconiinae</taxon>
        <taxon>Argynnini</taxon>
        <taxon>Brenthis</taxon>
    </lineage>
</organism>
<accession>A0A8J9VS20</accession>
<proteinExistence type="predicted"/>
<protein>
    <submittedName>
        <fullName evidence="1">Uncharacterized protein</fullName>
    </submittedName>
</protein>
<reference evidence="1" key="1">
    <citation type="submission" date="2021-12" db="EMBL/GenBank/DDBJ databases">
        <authorList>
            <person name="Martin H S."/>
        </authorList>
    </citation>
    <scope>NUCLEOTIDE SEQUENCE</scope>
</reference>
<dbReference type="OrthoDB" id="6436512at2759"/>
<evidence type="ECO:0000313" key="1">
    <source>
        <dbReference type="EMBL" id="CAH0728573.1"/>
    </source>
</evidence>
<gene>
    <name evidence="1" type="ORF">BINO364_LOCUS13775</name>
</gene>
<dbReference type="EMBL" id="OV170227">
    <property type="protein sequence ID" value="CAH0728573.1"/>
    <property type="molecule type" value="Genomic_DNA"/>
</dbReference>
<dbReference type="Proteomes" id="UP000838878">
    <property type="component" value="Chromosome 7"/>
</dbReference>
<sequence length="73" mass="8309">MSQRTKNPESMYTWKQMMSNKLLSTMLNTTALKEAAVRGLNGYNCDAYTPCPIRKDSLQTIINSFSMLTNLKL</sequence>